<dbReference type="EMBL" id="CP015055">
    <property type="protein sequence ID" value="QGN14336.1"/>
    <property type="molecule type" value="Genomic_DNA"/>
</dbReference>
<keyword evidence="9" id="KW-0539">Nucleus</keyword>
<dbReference type="InterPro" id="IPR014001">
    <property type="entry name" value="Helicase_ATP-bd"/>
</dbReference>
<evidence type="ECO:0000313" key="16">
    <source>
        <dbReference type="EMBL" id="QGN14336.1"/>
    </source>
</evidence>
<keyword evidence="5 11" id="KW-0378">Hydrolase</keyword>
<feature type="short sequence motif" description="Q motif" evidence="10">
    <location>
        <begin position="146"/>
        <end position="175"/>
    </location>
</feature>
<evidence type="ECO:0000259" key="15">
    <source>
        <dbReference type="PROSITE" id="PS51195"/>
    </source>
</evidence>
<dbReference type="InterPro" id="IPR027417">
    <property type="entry name" value="P-loop_NTPase"/>
</dbReference>
<evidence type="ECO:0000256" key="2">
    <source>
        <dbReference type="ARBA" id="ARBA00022517"/>
    </source>
</evidence>
<comment type="domain">
    <text evidence="11">The Q motif is unique to and characteristic of the DEAD box family of RNA helicases and controls ATP binding and hydrolysis.</text>
</comment>
<evidence type="ECO:0000256" key="7">
    <source>
        <dbReference type="ARBA" id="ARBA00022840"/>
    </source>
</evidence>
<dbReference type="PROSITE" id="PS51192">
    <property type="entry name" value="HELICASE_ATP_BIND_1"/>
    <property type="match status" value="1"/>
</dbReference>
<keyword evidence="17" id="KW-1185">Reference proteome</keyword>
<dbReference type="EC" id="3.6.4.13" evidence="11"/>
<evidence type="ECO:0000256" key="3">
    <source>
        <dbReference type="ARBA" id="ARBA00022552"/>
    </source>
</evidence>
<comment type="similarity">
    <text evidence="11">Belongs to the DEAD box helicase family.</text>
</comment>
<gene>
    <name evidence="16" type="primary">DBP7</name>
    <name evidence="16" type="ORF">FIM1_996</name>
</gene>
<evidence type="ECO:0000259" key="13">
    <source>
        <dbReference type="PROSITE" id="PS51192"/>
    </source>
</evidence>
<keyword evidence="8 11" id="KW-0694">RNA-binding</keyword>
<evidence type="ECO:0000256" key="8">
    <source>
        <dbReference type="ARBA" id="ARBA00022884"/>
    </source>
</evidence>
<dbReference type="InterPro" id="IPR014014">
    <property type="entry name" value="RNA_helicase_DEAD_Q_motif"/>
</dbReference>
<dbReference type="InterPro" id="IPR025313">
    <property type="entry name" value="SPB4-like_CTE"/>
</dbReference>
<dbReference type="PANTHER" id="PTHR24031">
    <property type="entry name" value="RNA HELICASE"/>
    <property type="match status" value="1"/>
</dbReference>
<comment type="function">
    <text evidence="11">RNA helicase.</text>
</comment>
<comment type="catalytic activity">
    <reaction evidence="11">
        <text>ATP + H2O = ADP + phosphate + H(+)</text>
        <dbReference type="Rhea" id="RHEA:13065"/>
        <dbReference type="ChEBI" id="CHEBI:15377"/>
        <dbReference type="ChEBI" id="CHEBI:15378"/>
        <dbReference type="ChEBI" id="CHEBI:30616"/>
        <dbReference type="ChEBI" id="CHEBI:43474"/>
        <dbReference type="ChEBI" id="CHEBI:456216"/>
        <dbReference type="EC" id="3.6.4.13"/>
    </reaction>
</comment>
<keyword evidence="2" id="KW-0690">Ribosome biogenesis</keyword>
<feature type="domain" description="Helicase C-terminal" evidence="14">
    <location>
        <begin position="411"/>
        <end position="610"/>
    </location>
</feature>
<evidence type="ECO:0000256" key="11">
    <source>
        <dbReference type="RuleBase" id="RU365068"/>
    </source>
</evidence>
<comment type="subcellular location">
    <subcellularLocation>
        <location evidence="1">Nucleus</location>
        <location evidence="1">Nucleolus</location>
    </subcellularLocation>
</comment>
<proteinExistence type="inferred from homology"/>
<feature type="region of interest" description="Disordered" evidence="12">
    <location>
        <begin position="690"/>
        <end position="716"/>
    </location>
</feature>
<accession>A0ABX6EQ35</accession>
<evidence type="ECO:0000256" key="6">
    <source>
        <dbReference type="ARBA" id="ARBA00022806"/>
    </source>
</evidence>
<sequence>MSLEDDDGMLLNFTTDVSSEDRVGSKSNSKVTGGKWKDRRRAKLLLEGRKPRGRARGQEFPGAEVSGEGSEDLGEGELEVKRSRYEQVKAREEAAAKPAAPREVQLNAQIVSSLFTSSRTIDTVTNNNAHDDSAEVNPSNAPLVGDTFEDFGITETMVKHLNEKMKISKPTKIQKLVIPPFMQAKNDLFIHAQTGSGKTLAFLLPIFQKILSLGQNVNRQSGCFALIVTPTRELANQIYQVTTELAQCCHFLVPCLLIGGERKKSEKARLRKGANFIIGTPGRVLDHLQNTKVITEQLAPSLRYVILDEGDKLMELGFEETLKEILNIIHGIDIDIHRFPKLPKRILHVLCSATVKGNVSKLGNVTLQDYKLISSGQKQTETTTVPDQLIQKIAIVPPKLRLVTLAGVLTTLTQKHYKLAKTECTRTIVFLSCSDSVDFHYETFSSNDGNYRGLVGDTARLLTKGSTVLPCFSDQEDPNVICYKLHGSLSQQTRTATLKHFATNNDATKGRHLILFCTDVASRGLDLPHVSTVIEMDPPFAVEDHLHRIGRTARAGCEGESLLFLLPGEEEGYMDYIKPYHPKGWKLLTYDEQILRPAFEGLNVRRTDKKKADWDKHEAQAWDNNATTWHLNVERRVLEDSHFKELAVKGYMSHIRAYATHLSQEKQFFNLKCVHLGHLAKSFALRERPKSMGLQQGKAGSAAAASQKKPKEDAKSKMLRMARMAMKQSNDEFNFA</sequence>
<reference evidence="16 17" key="1">
    <citation type="submission" date="2016-03" db="EMBL/GenBank/DDBJ databases">
        <title>How can Kluyveromyces marxianus grow so fast - potential evolutionary course in Saccharomyces Complex revealed by comparative genomics.</title>
        <authorList>
            <person name="Mo W."/>
            <person name="Lu W."/>
            <person name="Yang X."/>
            <person name="Qi J."/>
            <person name="Lv H."/>
        </authorList>
    </citation>
    <scope>NUCLEOTIDE SEQUENCE [LARGE SCALE GENOMIC DNA]</scope>
    <source>
        <strain evidence="16 17">FIM1</strain>
    </source>
</reference>
<dbReference type="SMART" id="SM00487">
    <property type="entry name" value="DEXDc"/>
    <property type="match status" value="1"/>
</dbReference>
<dbReference type="InterPro" id="IPR001650">
    <property type="entry name" value="Helicase_C-like"/>
</dbReference>
<evidence type="ECO:0000313" key="17">
    <source>
        <dbReference type="Proteomes" id="UP000422736"/>
    </source>
</evidence>
<dbReference type="Pfam" id="PF00271">
    <property type="entry name" value="Helicase_C"/>
    <property type="match status" value="1"/>
</dbReference>
<dbReference type="CDD" id="cd17949">
    <property type="entry name" value="DEADc_DDX31"/>
    <property type="match status" value="1"/>
</dbReference>
<dbReference type="PROSITE" id="PS51194">
    <property type="entry name" value="HELICASE_CTER"/>
    <property type="match status" value="1"/>
</dbReference>
<dbReference type="GO" id="GO:0004386">
    <property type="term" value="F:helicase activity"/>
    <property type="evidence" value="ECO:0007669"/>
    <property type="project" value="UniProtKB-KW"/>
</dbReference>
<dbReference type="PROSITE" id="PS51195">
    <property type="entry name" value="Q_MOTIF"/>
    <property type="match status" value="1"/>
</dbReference>
<evidence type="ECO:0000256" key="9">
    <source>
        <dbReference type="ARBA" id="ARBA00023242"/>
    </source>
</evidence>
<name>A0ABX6EQ35_KLUMA</name>
<reference evidence="16 17" key="2">
    <citation type="submission" date="2019-11" db="EMBL/GenBank/DDBJ databases">
        <authorList>
            <person name="Lu H."/>
        </authorList>
    </citation>
    <scope>NUCLEOTIDE SEQUENCE [LARGE SCALE GENOMIC DNA]</scope>
    <source>
        <strain evidence="16 17">FIM1</strain>
    </source>
</reference>
<evidence type="ECO:0000259" key="14">
    <source>
        <dbReference type="PROSITE" id="PS51194"/>
    </source>
</evidence>
<dbReference type="SUPFAM" id="SSF52540">
    <property type="entry name" value="P-loop containing nucleoside triphosphate hydrolases"/>
    <property type="match status" value="2"/>
</dbReference>
<evidence type="ECO:0000256" key="12">
    <source>
        <dbReference type="SAM" id="MobiDB-lite"/>
    </source>
</evidence>
<protein>
    <recommendedName>
        <fullName evidence="11">ATP-dependent RNA helicase</fullName>
        <ecNumber evidence="11">3.6.4.13</ecNumber>
    </recommendedName>
</protein>
<evidence type="ECO:0000256" key="10">
    <source>
        <dbReference type="PROSITE-ProRule" id="PRU00552"/>
    </source>
</evidence>
<feature type="domain" description="Helicase ATP-binding" evidence="13">
    <location>
        <begin position="179"/>
        <end position="373"/>
    </location>
</feature>
<dbReference type="Gene3D" id="3.40.50.300">
    <property type="entry name" value="P-loop containing nucleotide triphosphate hydrolases"/>
    <property type="match status" value="2"/>
</dbReference>
<dbReference type="Pfam" id="PF00270">
    <property type="entry name" value="DEAD"/>
    <property type="match status" value="1"/>
</dbReference>
<feature type="compositionally biased region" description="Low complexity" evidence="12">
    <location>
        <begin position="695"/>
        <end position="707"/>
    </location>
</feature>
<organism evidence="16 17">
    <name type="scientific">Kluyveromyces marxianus</name>
    <name type="common">Yeast</name>
    <name type="synonym">Candida kefyr</name>
    <dbReference type="NCBI Taxonomy" id="4911"/>
    <lineage>
        <taxon>Eukaryota</taxon>
        <taxon>Fungi</taxon>
        <taxon>Dikarya</taxon>
        <taxon>Ascomycota</taxon>
        <taxon>Saccharomycotina</taxon>
        <taxon>Saccharomycetes</taxon>
        <taxon>Saccharomycetales</taxon>
        <taxon>Saccharomycetaceae</taxon>
        <taxon>Kluyveromyces</taxon>
    </lineage>
</organism>
<feature type="domain" description="DEAD-box RNA helicase Q" evidence="15">
    <location>
        <begin position="146"/>
        <end position="175"/>
    </location>
</feature>
<dbReference type="InterPro" id="IPR011545">
    <property type="entry name" value="DEAD/DEAH_box_helicase_dom"/>
</dbReference>
<keyword evidence="3" id="KW-0698">rRNA processing</keyword>
<keyword evidence="4 11" id="KW-0547">Nucleotide-binding</keyword>
<evidence type="ECO:0000256" key="5">
    <source>
        <dbReference type="ARBA" id="ARBA00022801"/>
    </source>
</evidence>
<dbReference type="Pfam" id="PF13959">
    <property type="entry name" value="CTE_SPB4"/>
    <property type="match status" value="1"/>
</dbReference>
<evidence type="ECO:0000256" key="4">
    <source>
        <dbReference type="ARBA" id="ARBA00022741"/>
    </source>
</evidence>
<dbReference type="SMART" id="SM00490">
    <property type="entry name" value="HELICc"/>
    <property type="match status" value="1"/>
</dbReference>
<feature type="region of interest" description="Disordered" evidence="12">
    <location>
        <begin position="18"/>
        <end position="78"/>
    </location>
</feature>
<keyword evidence="6 11" id="KW-0347">Helicase</keyword>
<dbReference type="Proteomes" id="UP000422736">
    <property type="component" value="Chromosome 2"/>
</dbReference>
<dbReference type="SMART" id="SM01178">
    <property type="entry name" value="DUF4217"/>
    <property type="match status" value="1"/>
</dbReference>
<keyword evidence="7 11" id="KW-0067">ATP-binding</keyword>
<dbReference type="CDD" id="cd18787">
    <property type="entry name" value="SF2_C_DEAD"/>
    <property type="match status" value="1"/>
</dbReference>
<evidence type="ECO:0000256" key="1">
    <source>
        <dbReference type="ARBA" id="ARBA00004604"/>
    </source>
</evidence>